<reference evidence="3 4" key="1">
    <citation type="submission" date="2008-02" db="EMBL/GenBank/DDBJ databases">
        <title>A 6x draft sequence assembly of the Pongo pygmaeus abelii genome.</title>
        <authorList>
            <person name="Wilson R.K."/>
            <person name="Mardis E."/>
        </authorList>
    </citation>
    <scope>NUCLEOTIDE SEQUENCE [LARGE SCALE GENOMIC DNA]</scope>
</reference>
<dbReference type="eggNOG" id="ENOG502S2EY">
    <property type="taxonomic scope" value="Eukaryota"/>
</dbReference>
<dbReference type="Ensembl" id="ENSPPYT00000023161.2">
    <property type="protein sequence ID" value="ENSPPYP00000022245.2"/>
    <property type="gene ID" value="ENSPPYG00000019844.2"/>
</dbReference>
<name>H2PU60_PONAB</name>
<evidence type="ECO:0000259" key="2">
    <source>
        <dbReference type="Pfam" id="PF15487"/>
    </source>
</evidence>
<dbReference type="OMA" id="KYKQNNA"/>
<dbReference type="PANTHER" id="PTHR31980:SF2">
    <property type="entry name" value="PROTEIN FAM220BP-RELATED"/>
    <property type="match status" value="1"/>
</dbReference>
<dbReference type="GO" id="GO:0005634">
    <property type="term" value="C:nucleus"/>
    <property type="evidence" value="ECO:0007669"/>
    <property type="project" value="TreeGrafter"/>
</dbReference>
<organism evidence="3 4">
    <name type="scientific">Pongo abelii</name>
    <name type="common">Sumatran orangutan</name>
    <name type="synonym">Pongo pygmaeus abelii</name>
    <dbReference type="NCBI Taxonomy" id="9601"/>
    <lineage>
        <taxon>Eukaryota</taxon>
        <taxon>Metazoa</taxon>
        <taxon>Chordata</taxon>
        <taxon>Craniata</taxon>
        <taxon>Vertebrata</taxon>
        <taxon>Euteleostomi</taxon>
        <taxon>Mammalia</taxon>
        <taxon>Eutheria</taxon>
        <taxon>Euarchontoglires</taxon>
        <taxon>Primates</taxon>
        <taxon>Haplorrhini</taxon>
        <taxon>Catarrhini</taxon>
        <taxon>Hominidae</taxon>
        <taxon>Pongo</taxon>
    </lineage>
</organism>
<reference evidence="3" key="3">
    <citation type="submission" date="2025-09" db="UniProtKB">
        <authorList>
            <consortium name="Ensembl"/>
        </authorList>
    </citation>
    <scope>IDENTIFICATION</scope>
</reference>
<dbReference type="GO" id="GO:0000122">
    <property type="term" value="P:negative regulation of transcription by RNA polymerase II"/>
    <property type="evidence" value="ECO:0007669"/>
    <property type="project" value="TreeGrafter"/>
</dbReference>
<dbReference type="InParanoid" id="H2PU60"/>
<reference evidence="3" key="2">
    <citation type="submission" date="2025-08" db="UniProtKB">
        <authorList>
            <consortium name="Ensembl"/>
        </authorList>
    </citation>
    <scope>IDENTIFICATION</scope>
</reference>
<dbReference type="Pfam" id="PF15487">
    <property type="entry name" value="FAM220"/>
    <property type="match status" value="1"/>
</dbReference>
<sequence>MRDRRGPLGTCLAQVQWAGGGDSDKLSYSLKKRMRTEGPWPADAPSWMNKPAADDGNSQSEALSLEMRKDPSGAGLLLPGGGPVLPYVKESVRRNPASAATPRAAVGLFPAPTEYFARVSCSGVEALGGDWLGGGPRATHGHRGQVPKGEPRVSRLPCHQKLPEMGSFQDDPTSAFPSGLGSELEPSCLHSILSATLHACPEVLLNDETKRIFLDRLNPMFSKQTIEFKKMFKSTSRGLQITLGLLALQHFELANSLCHSLKYKQNNASRLILRVVLE</sequence>
<dbReference type="PANTHER" id="PTHR31980">
    <property type="entry name" value="PROTEIN FAM220A"/>
    <property type="match status" value="1"/>
</dbReference>
<dbReference type="GeneTree" id="ENSGT00390000014156"/>
<feature type="domain" description="SIPAR" evidence="2">
    <location>
        <begin position="2"/>
        <end position="254"/>
    </location>
</feature>
<dbReference type="GO" id="GO:0097677">
    <property type="term" value="F:STAT family protein binding"/>
    <property type="evidence" value="ECO:0007669"/>
    <property type="project" value="TreeGrafter"/>
</dbReference>
<dbReference type="HOGENOM" id="CLU_089176_0_0_1"/>
<evidence type="ECO:0000256" key="1">
    <source>
        <dbReference type="SAM" id="MobiDB-lite"/>
    </source>
</evidence>
<dbReference type="InterPro" id="IPR040355">
    <property type="entry name" value="FAM220A"/>
</dbReference>
<accession>H2PU60</accession>
<proteinExistence type="predicted"/>
<dbReference type="AlphaFoldDB" id="H2PU60"/>
<keyword evidence="4" id="KW-1185">Reference proteome</keyword>
<dbReference type="InterPro" id="IPR029155">
    <property type="entry name" value="SIPAR"/>
</dbReference>
<gene>
    <name evidence="3" type="primary">LOC100432905</name>
</gene>
<protein>
    <recommendedName>
        <fullName evidence="2">SIPAR domain-containing protein</fullName>
    </recommendedName>
</protein>
<dbReference type="FunCoup" id="H2PU60">
    <property type="interactions" value="238"/>
</dbReference>
<feature type="region of interest" description="Disordered" evidence="1">
    <location>
        <begin position="34"/>
        <end position="61"/>
    </location>
</feature>
<evidence type="ECO:0000313" key="4">
    <source>
        <dbReference type="Proteomes" id="UP000001595"/>
    </source>
</evidence>
<evidence type="ECO:0000313" key="3">
    <source>
        <dbReference type="Ensembl" id="ENSPPYP00000022245.2"/>
    </source>
</evidence>
<dbReference type="Proteomes" id="UP000001595">
    <property type="component" value="Chromosome 9"/>
</dbReference>